<organism evidence="2 3">
    <name type="scientific">Terrabacter terrae</name>
    <dbReference type="NCBI Taxonomy" id="318434"/>
    <lineage>
        <taxon>Bacteria</taxon>
        <taxon>Bacillati</taxon>
        <taxon>Actinomycetota</taxon>
        <taxon>Actinomycetes</taxon>
        <taxon>Micrococcales</taxon>
        <taxon>Intrasporangiaceae</taxon>
        <taxon>Terrabacter</taxon>
    </lineage>
</organism>
<accession>A0ABN2TRS1</accession>
<evidence type="ECO:0000313" key="3">
    <source>
        <dbReference type="Proteomes" id="UP001501285"/>
    </source>
</evidence>
<gene>
    <name evidence="2" type="ORF">GCM10009740_02310</name>
</gene>
<keyword evidence="3" id="KW-1185">Reference proteome</keyword>
<protein>
    <submittedName>
        <fullName evidence="2">Uncharacterized protein</fullName>
    </submittedName>
</protein>
<evidence type="ECO:0000256" key="1">
    <source>
        <dbReference type="SAM" id="MobiDB-lite"/>
    </source>
</evidence>
<feature type="region of interest" description="Disordered" evidence="1">
    <location>
        <begin position="1"/>
        <end position="51"/>
    </location>
</feature>
<dbReference type="Proteomes" id="UP001501285">
    <property type="component" value="Unassembled WGS sequence"/>
</dbReference>
<reference evidence="2 3" key="1">
    <citation type="journal article" date="2019" name="Int. J. Syst. Evol. Microbiol.">
        <title>The Global Catalogue of Microorganisms (GCM) 10K type strain sequencing project: providing services to taxonomists for standard genome sequencing and annotation.</title>
        <authorList>
            <consortium name="The Broad Institute Genomics Platform"/>
            <consortium name="The Broad Institute Genome Sequencing Center for Infectious Disease"/>
            <person name="Wu L."/>
            <person name="Ma J."/>
        </authorList>
    </citation>
    <scope>NUCLEOTIDE SEQUENCE [LARGE SCALE GENOMIC DNA]</scope>
    <source>
        <strain evidence="2 3">JCM 14283</strain>
    </source>
</reference>
<dbReference type="EMBL" id="BAAANB010000001">
    <property type="protein sequence ID" value="GAA2018154.1"/>
    <property type="molecule type" value="Genomic_DNA"/>
</dbReference>
<name>A0ABN2TRS1_9MICO</name>
<comment type="caution">
    <text evidence="2">The sequence shown here is derived from an EMBL/GenBank/DDBJ whole genome shotgun (WGS) entry which is preliminary data.</text>
</comment>
<sequence>MLGVLRDEEVAGSNPVTPTIPQGLVESDELASTGPFGVVGPAPPPVSREGRDAAYDRTTLLRAEVSAGPGMGRPT</sequence>
<proteinExistence type="predicted"/>
<evidence type="ECO:0000313" key="2">
    <source>
        <dbReference type="EMBL" id="GAA2018154.1"/>
    </source>
</evidence>